<dbReference type="CDD" id="cd04300">
    <property type="entry name" value="GT35_Glycogen_Phosphorylase"/>
    <property type="match status" value="1"/>
</dbReference>
<proteinExistence type="inferred from homology"/>
<dbReference type="GO" id="GO:0008184">
    <property type="term" value="F:glycogen phosphorylase activity"/>
    <property type="evidence" value="ECO:0007669"/>
    <property type="project" value="InterPro"/>
</dbReference>
<evidence type="ECO:0000256" key="10">
    <source>
        <dbReference type="PIRSR" id="PIRSR000460-1"/>
    </source>
</evidence>
<dbReference type="AlphaFoldDB" id="A0A3E1J043"/>
<dbReference type="Proteomes" id="UP000259221">
    <property type="component" value="Unassembled WGS sequence"/>
</dbReference>
<dbReference type="FunFam" id="3.40.50.2000:FF:000149">
    <property type="entry name" value="Glycogen phosphorylase, muscle form"/>
    <property type="match status" value="1"/>
</dbReference>
<dbReference type="PANTHER" id="PTHR11468">
    <property type="entry name" value="GLYCOGEN PHOSPHORYLASE"/>
    <property type="match status" value="1"/>
</dbReference>
<comment type="catalytic activity">
    <reaction evidence="1 11">
        <text>[(1-&gt;4)-alpha-D-glucosyl](n) + phosphate = [(1-&gt;4)-alpha-D-glucosyl](n-1) + alpha-D-glucose 1-phosphate</text>
        <dbReference type="Rhea" id="RHEA:41732"/>
        <dbReference type="Rhea" id="RHEA-COMP:9584"/>
        <dbReference type="Rhea" id="RHEA-COMP:9586"/>
        <dbReference type="ChEBI" id="CHEBI:15444"/>
        <dbReference type="ChEBI" id="CHEBI:43474"/>
        <dbReference type="ChEBI" id="CHEBI:58601"/>
        <dbReference type="EC" id="2.4.1.1"/>
    </reaction>
</comment>
<dbReference type="GO" id="GO:0005980">
    <property type="term" value="P:glycogen catabolic process"/>
    <property type="evidence" value="ECO:0007669"/>
    <property type="project" value="TreeGrafter"/>
</dbReference>
<comment type="similarity">
    <text evidence="3 11">Belongs to the glycogen phosphorylase family.</text>
</comment>
<evidence type="ECO:0000256" key="4">
    <source>
        <dbReference type="ARBA" id="ARBA00022600"/>
    </source>
</evidence>
<dbReference type="GO" id="GO:0005737">
    <property type="term" value="C:cytoplasm"/>
    <property type="evidence" value="ECO:0007669"/>
    <property type="project" value="TreeGrafter"/>
</dbReference>
<dbReference type="EMBL" id="LRTV01000009">
    <property type="protein sequence ID" value="RFD78458.1"/>
    <property type="molecule type" value="Genomic_DNA"/>
</dbReference>
<comment type="function">
    <text evidence="11">Allosteric enzyme that catalyzes the rate-limiting step in glycogen catabolism, the phosphorolytic cleavage of glycogen to produce glucose-1-phosphate, and plays a central role in maintaining cellular and organismal glucose homeostasis.</text>
</comment>
<evidence type="ECO:0000256" key="8">
    <source>
        <dbReference type="ARBA" id="ARBA00023277"/>
    </source>
</evidence>
<evidence type="ECO:0000256" key="11">
    <source>
        <dbReference type="RuleBase" id="RU000587"/>
    </source>
</evidence>
<dbReference type="EC" id="2.4.1.1" evidence="11"/>
<keyword evidence="8 11" id="KW-0119">Carbohydrate metabolism</keyword>
<dbReference type="Pfam" id="PF00343">
    <property type="entry name" value="Phosphorylase"/>
    <property type="match status" value="1"/>
</dbReference>
<feature type="modified residue" description="N6-(pyridoxal phosphate)lysine" evidence="10">
    <location>
        <position position="670"/>
    </location>
</feature>
<dbReference type="FunFam" id="3.40.50.2000:FF:000005">
    <property type="entry name" value="Alpha-1,4 glucan phosphorylase"/>
    <property type="match status" value="1"/>
</dbReference>
<comment type="caution">
    <text evidence="12">The sequence shown here is derived from an EMBL/GenBank/DDBJ whole genome shotgun (WGS) entry which is preliminary data.</text>
</comment>
<dbReference type="PIRSF" id="PIRSF000460">
    <property type="entry name" value="Pprylas_GlgP"/>
    <property type="match status" value="1"/>
</dbReference>
<dbReference type="RefSeq" id="WP_116712473.1">
    <property type="nucleotide sequence ID" value="NZ_LRTV01000009.1"/>
</dbReference>
<dbReference type="GO" id="GO:0030170">
    <property type="term" value="F:pyridoxal phosphate binding"/>
    <property type="evidence" value="ECO:0007669"/>
    <property type="project" value="InterPro"/>
</dbReference>
<dbReference type="InterPro" id="IPR035090">
    <property type="entry name" value="Pyridoxal_P_attach_site"/>
</dbReference>
<dbReference type="SUPFAM" id="SSF53756">
    <property type="entry name" value="UDP-Glycosyltransferase/glycogen phosphorylase"/>
    <property type="match status" value="1"/>
</dbReference>
<dbReference type="InterPro" id="IPR000811">
    <property type="entry name" value="Glyco_trans_35"/>
</dbReference>
<evidence type="ECO:0000256" key="1">
    <source>
        <dbReference type="ARBA" id="ARBA00001275"/>
    </source>
</evidence>
<name>A0A3E1J043_GARVA</name>
<evidence type="ECO:0000256" key="5">
    <source>
        <dbReference type="ARBA" id="ARBA00022676"/>
    </source>
</evidence>
<dbReference type="NCBIfam" id="TIGR02093">
    <property type="entry name" value="P_ylase"/>
    <property type="match status" value="1"/>
</dbReference>
<evidence type="ECO:0000256" key="7">
    <source>
        <dbReference type="ARBA" id="ARBA00022898"/>
    </source>
</evidence>
<keyword evidence="7 10" id="KW-0663">Pyridoxal phosphate</keyword>
<accession>A0A3E1J043</accession>
<dbReference type="Gene3D" id="3.40.50.2000">
    <property type="entry name" value="Glycogen Phosphorylase B"/>
    <property type="match status" value="2"/>
</dbReference>
<reference evidence="12 13" key="1">
    <citation type="submission" date="2016-02" db="EMBL/GenBank/DDBJ databases">
        <authorList>
            <person name="Alioto T."/>
            <person name="Alioto T."/>
        </authorList>
    </citation>
    <scope>NUCLEOTIDE SEQUENCE [LARGE SCALE GENOMIC DNA]</scope>
    <source>
        <strain evidence="12 13">NR010</strain>
    </source>
</reference>
<dbReference type="PANTHER" id="PTHR11468:SF3">
    <property type="entry name" value="GLYCOGEN PHOSPHORYLASE, LIVER FORM"/>
    <property type="match status" value="1"/>
</dbReference>
<comment type="cofactor">
    <cofactor evidence="2 11">
        <name>pyridoxal 5'-phosphate</name>
        <dbReference type="ChEBI" id="CHEBI:597326"/>
    </cofactor>
</comment>
<organism evidence="12 13">
    <name type="scientific">Gardnerella vaginalis</name>
    <dbReference type="NCBI Taxonomy" id="2702"/>
    <lineage>
        <taxon>Bacteria</taxon>
        <taxon>Bacillati</taxon>
        <taxon>Actinomycetota</taxon>
        <taxon>Actinomycetes</taxon>
        <taxon>Bifidobacteriales</taxon>
        <taxon>Bifidobacteriaceae</taxon>
        <taxon>Gardnerella</taxon>
    </lineage>
</organism>
<gene>
    <name evidence="12" type="ORF">AXE77_04960</name>
</gene>
<evidence type="ECO:0000256" key="3">
    <source>
        <dbReference type="ARBA" id="ARBA00006047"/>
    </source>
</evidence>
<evidence type="ECO:0000313" key="13">
    <source>
        <dbReference type="Proteomes" id="UP000259221"/>
    </source>
</evidence>
<sequence>MTKHVAPKAKTTATAFAKELQEHLKYTQGVTPEQATTADVYVAAATAVRRHLMDSWMQTQHDMINGNTKAVGYLSAEFLMGKQLENALLNAGLTDQFNKAVTKLGFDPKAVIDAEYEPGLGNGGLGRLAACFIDSLASIGVPAFGYGIQYRYGIFKQRFNEEGKQVETPDYWLSNEEPWGHIDYGRDQRVNFGGEVVEENGKRVWKPAWSVRAVPVDYMVPGYNSGRVNTLRLWTAKSYDEFDLLTFNKSEYLDAVKPQVAAENISKILYPEDSTPEGKALRLEQQYFFVAASIHDAIRVFYPGQDKPDLTTFPSKINFQLNDTHPVIGIPELMRVLMDEYGYDWNTAWGITTKTFNYTCHTLLPEALEVWPAKLIGELLPRHLEIIQGISEQFRNELRGKGVAEDQVERMRIATDADENGEGAVVRMAYLATYGGSYVNGVAELHSELLKDVTLKDFSSVYPDKFKNVTNGVTPRRFVRLSNPRMSALITEGLGTDAWQGDLELLEGLKPLADDPSFVKKFAKVKQENKLAFVDFAKQKYGFEINPDTMFNTIVKRLHEYKRQSMKILQVISTYAGIKNGTIDVDKMLPRTVFFGAKSAPGYAMAKLTIQLINNVARVVNNDPACKGKLAVFFPPNYNIELAMNLIPATDLDEQISQAGKEASGTGNMKFALNGALTVGTLDGANVEIRERVGAENFFLFGMTVDEVDKLYAEGYDHGGSRKYYESDPRLKTAVDMVADGTFSNGDKSVYEPLVNDWLTHDYFMAMADFSSYMDIQAQIEETYRDPMKWARMAVLNVANSGYFSSDRSIEDYLDRIWHTGALPAHVAE</sequence>
<protein>
    <recommendedName>
        <fullName evidence="11">Alpha-1,4 glucan phosphorylase</fullName>
        <ecNumber evidence="11">2.4.1.1</ecNumber>
    </recommendedName>
</protein>
<dbReference type="InterPro" id="IPR011833">
    <property type="entry name" value="Glycg_phsphrylas"/>
</dbReference>
<keyword evidence="4" id="KW-0321">Glycogen metabolism</keyword>
<evidence type="ECO:0000256" key="2">
    <source>
        <dbReference type="ARBA" id="ARBA00001933"/>
    </source>
</evidence>
<evidence type="ECO:0000256" key="9">
    <source>
        <dbReference type="ARBA" id="ARBA00025174"/>
    </source>
</evidence>
<dbReference type="PROSITE" id="PS00102">
    <property type="entry name" value="PHOSPHORYLASE"/>
    <property type="match status" value="1"/>
</dbReference>
<dbReference type="OrthoDB" id="9760804at2"/>
<comment type="function">
    <text evidence="9">Phosphorylase is an important allosteric enzyme in carbohydrate metabolism. Enzymes from different sources differ in their regulatory mechanisms and in their natural substrates. However, all known phosphorylases share catalytic and structural properties.</text>
</comment>
<evidence type="ECO:0000313" key="12">
    <source>
        <dbReference type="EMBL" id="RFD78458.1"/>
    </source>
</evidence>
<keyword evidence="6 11" id="KW-0808">Transferase</keyword>
<keyword evidence="5 11" id="KW-0328">Glycosyltransferase</keyword>
<evidence type="ECO:0000256" key="6">
    <source>
        <dbReference type="ARBA" id="ARBA00022679"/>
    </source>
</evidence>